<evidence type="ECO:0000313" key="3">
    <source>
        <dbReference type="Proteomes" id="UP000062833"/>
    </source>
</evidence>
<keyword evidence="3" id="KW-1185">Reference proteome</keyword>
<gene>
    <name evidence="2" type="ORF">AOC05_08295</name>
</gene>
<name>A0A0M4RNQ3_9MICC</name>
<sequence length="95" mass="10854">MRRNVIAHSLWHIERVGKKRPQEPGGPDLNGKPNPAVITPVPADQLLIGIVKVEELLQIVLRRFSHEPAERGGLRITQKFNWHKLQTTDSHVTER</sequence>
<dbReference type="KEGG" id="aaq:AOC05_08295"/>
<reference evidence="3" key="1">
    <citation type="submission" date="2015-09" db="EMBL/GenBank/DDBJ databases">
        <title>Complete genome of Arthrobacter alpinus strain R3.8.</title>
        <authorList>
            <person name="See-Too W.S."/>
            <person name="Chan K.G."/>
        </authorList>
    </citation>
    <scope>NUCLEOTIDE SEQUENCE [LARGE SCALE GENOMIC DNA]</scope>
    <source>
        <strain evidence="3">R3.8</strain>
    </source>
</reference>
<organism evidence="2 3">
    <name type="scientific">Arthrobacter alpinus</name>
    <dbReference type="NCBI Taxonomy" id="656366"/>
    <lineage>
        <taxon>Bacteria</taxon>
        <taxon>Bacillati</taxon>
        <taxon>Actinomycetota</taxon>
        <taxon>Actinomycetes</taxon>
        <taxon>Micrococcales</taxon>
        <taxon>Micrococcaceae</taxon>
        <taxon>Arthrobacter</taxon>
    </lineage>
</organism>
<protein>
    <submittedName>
        <fullName evidence="2">Uncharacterized protein</fullName>
    </submittedName>
</protein>
<dbReference type="PATRIC" id="fig|656366.3.peg.1774"/>
<dbReference type="EMBL" id="CP012677">
    <property type="protein sequence ID" value="ALE92321.1"/>
    <property type="molecule type" value="Genomic_DNA"/>
</dbReference>
<accession>A0A0M4RNQ3</accession>
<proteinExistence type="predicted"/>
<dbReference type="Proteomes" id="UP000062833">
    <property type="component" value="Chromosome"/>
</dbReference>
<feature type="region of interest" description="Disordered" evidence="1">
    <location>
        <begin position="16"/>
        <end position="36"/>
    </location>
</feature>
<evidence type="ECO:0000313" key="2">
    <source>
        <dbReference type="EMBL" id="ALE92321.1"/>
    </source>
</evidence>
<evidence type="ECO:0000256" key="1">
    <source>
        <dbReference type="SAM" id="MobiDB-lite"/>
    </source>
</evidence>
<dbReference type="AlphaFoldDB" id="A0A0M4RNQ3"/>